<accession>A0AA38I060</accession>
<sequence>MTQKCSRCNEDGPDINCNLCKIRFHGSCAGLSRSEISCIKSANRKLKFFCDECLDLKSWSKKIVDLQSELKDLKTEVSSLKSLLDEKITERSVNAVDNSSINQNSDCNMIINEVLERQKREANVIMFNVTESQKSHIPKEFQKTLFWLKNILN</sequence>
<keyword evidence="4" id="KW-0175">Coiled coil</keyword>
<keyword evidence="1" id="KW-0479">Metal-binding</keyword>
<proteinExistence type="predicted"/>
<dbReference type="GO" id="GO:0008270">
    <property type="term" value="F:zinc ion binding"/>
    <property type="evidence" value="ECO:0007669"/>
    <property type="project" value="UniProtKB-KW"/>
</dbReference>
<evidence type="ECO:0000313" key="6">
    <source>
        <dbReference type="Proteomes" id="UP001168821"/>
    </source>
</evidence>
<evidence type="ECO:0008006" key="7">
    <source>
        <dbReference type="Google" id="ProtNLM"/>
    </source>
</evidence>
<dbReference type="InterPro" id="IPR013083">
    <property type="entry name" value="Znf_RING/FYVE/PHD"/>
</dbReference>
<dbReference type="Proteomes" id="UP001168821">
    <property type="component" value="Unassembled WGS sequence"/>
</dbReference>
<dbReference type="SUPFAM" id="SSF57903">
    <property type="entry name" value="FYVE/PHD zinc finger"/>
    <property type="match status" value="1"/>
</dbReference>
<protein>
    <recommendedName>
        <fullName evidence="7">Zinc finger PHD-type domain-containing protein</fullName>
    </recommendedName>
</protein>
<evidence type="ECO:0000313" key="5">
    <source>
        <dbReference type="EMBL" id="KAJ3646788.1"/>
    </source>
</evidence>
<evidence type="ECO:0000256" key="1">
    <source>
        <dbReference type="ARBA" id="ARBA00022723"/>
    </source>
</evidence>
<evidence type="ECO:0000256" key="4">
    <source>
        <dbReference type="SAM" id="Coils"/>
    </source>
</evidence>
<keyword evidence="2" id="KW-0863">Zinc-finger</keyword>
<dbReference type="EMBL" id="JALNTZ010000007">
    <property type="protein sequence ID" value="KAJ3646788.1"/>
    <property type="molecule type" value="Genomic_DNA"/>
</dbReference>
<dbReference type="PROSITE" id="PS01359">
    <property type="entry name" value="ZF_PHD_1"/>
    <property type="match status" value="1"/>
</dbReference>
<keyword evidence="6" id="KW-1185">Reference proteome</keyword>
<evidence type="ECO:0000256" key="2">
    <source>
        <dbReference type="ARBA" id="ARBA00022771"/>
    </source>
</evidence>
<dbReference type="InterPro" id="IPR011011">
    <property type="entry name" value="Znf_FYVE_PHD"/>
</dbReference>
<gene>
    <name evidence="5" type="ORF">Zmor_024360</name>
</gene>
<evidence type="ECO:0000256" key="3">
    <source>
        <dbReference type="ARBA" id="ARBA00022833"/>
    </source>
</evidence>
<keyword evidence="3" id="KW-0862">Zinc</keyword>
<feature type="coiled-coil region" evidence="4">
    <location>
        <begin position="56"/>
        <end position="90"/>
    </location>
</feature>
<dbReference type="InterPro" id="IPR019786">
    <property type="entry name" value="Zinc_finger_PHD-type_CS"/>
</dbReference>
<organism evidence="5 6">
    <name type="scientific">Zophobas morio</name>
    <dbReference type="NCBI Taxonomy" id="2755281"/>
    <lineage>
        <taxon>Eukaryota</taxon>
        <taxon>Metazoa</taxon>
        <taxon>Ecdysozoa</taxon>
        <taxon>Arthropoda</taxon>
        <taxon>Hexapoda</taxon>
        <taxon>Insecta</taxon>
        <taxon>Pterygota</taxon>
        <taxon>Neoptera</taxon>
        <taxon>Endopterygota</taxon>
        <taxon>Coleoptera</taxon>
        <taxon>Polyphaga</taxon>
        <taxon>Cucujiformia</taxon>
        <taxon>Tenebrionidae</taxon>
        <taxon>Zophobas</taxon>
    </lineage>
</organism>
<reference evidence="5" key="1">
    <citation type="journal article" date="2023" name="G3 (Bethesda)">
        <title>Whole genome assemblies of Zophobas morio and Tenebrio molitor.</title>
        <authorList>
            <person name="Kaur S."/>
            <person name="Stinson S.A."/>
            <person name="diCenzo G.C."/>
        </authorList>
    </citation>
    <scope>NUCLEOTIDE SEQUENCE</scope>
    <source>
        <strain evidence="5">QUZm001</strain>
    </source>
</reference>
<name>A0AA38I060_9CUCU</name>
<comment type="caution">
    <text evidence="5">The sequence shown here is derived from an EMBL/GenBank/DDBJ whole genome shotgun (WGS) entry which is preliminary data.</text>
</comment>
<dbReference type="Gene3D" id="3.30.40.10">
    <property type="entry name" value="Zinc/RING finger domain, C3HC4 (zinc finger)"/>
    <property type="match status" value="1"/>
</dbReference>
<dbReference type="AlphaFoldDB" id="A0AA38I060"/>